<organism evidence="1 2">
    <name type="scientific">Thermodesulfovibrio aggregans</name>
    <dbReference type="NCBI Taxonomy" id="86166"/>
    <lineage>
        <taxon>Bacteria</taxon>
        <taxon>Pseudomonadati</taxon>
        <taxon>Nitrospirota</taxon>
        <taxon>Thermodesulfovibrionia</taxon>
        <taxon>Thermodesulfovibrionales</taxon>
        <taxon>Thermodesulfovibrionaceae</taxon>
        <taxon>Thermodesulfovibrio</taxon>
    </lineage>
</organism>
<evidence type="ECO:0000313" key="1">
    <source>
        <dbReference type="EMBL" id="PMP72810.1"/>
    </source>
</evidence>
<protein>
    <recommendedName>
        <fullName evidence="3">Methionine synthase</fullName>
    </recommendedName>
</protein>
<dbReference type="Proteomes" id="UP000242288">
    <property type="component" value="Unassembled WGS sequence"/>
</dbReference>
<proteinExistence type="predicted"/>
<gene>
    <name evidence="1" type="ORF">C0186_00235</name>
</gene>
<evidence type="ECO:0000313" key="2">
    <source>
        <dbReference type="Proteomes" id="UP000242288"/>
    </source>
</evidence>
<dbReference type="InterPro" id="IPR038071">
    <property type="entry name" value="UROD/MetE-like_sf"/>
</dbReference>
<dbReference type="EMBL" id="PNIO01000003">
    <property type="protein sequence ID" value="PMP72810.1"/>
    <property type="molecule type" value="Genomic_DNA"/>
</dbReference>
<accession>A0A2J6WR39</accession>
<evidence type="ECO:0008006" key="3">
    <source>
        <dbReference type="Google" id="ProtNLM"/>
    </source>
</evidence>
<sequence>MFEPFSTTGIGSMPHTEVRLACELILKYFDIPFWPQMPKYSVNEQMIAQFTEGFPGVTFESGKVYIKKNDELITEWLSNYNDEMLSPVSEQFAIGLYSMQRLIKNEKIKIFKGQITGPLTFTLSLKDDEGKLIYFDETLRELSLMHLKAKVRWQIEFLKTFAENVIIFIDEPILQAVGTSAYISVEQSEAMRLIKEIVSFIKSLDVKAGIHCCGRTDWKEVLSIDIDILSFDAFFFFDFFKIYRDEISEFLSRNGYIAWGFIPTTDDLNVFSDEEIIEKAVRKTEEISKILPLIIKNSLITPSCGMGSLDVSSSERVCELLKKLKNKLVNE</sequence>
<dbReference type="Gene3D" id="3.20.20.210">
    <property type="match status" value="1"/>
</dbReference>
<name>A0A2J6WR39_9BACT</name>
<dbReference type="SUPFAM" id="SSF51726">
    <property type="entry name" value="UROD/MetE-like"/>
    <property type="match status" value="1"/>
</dbReference>
<dbReference type="AlphaFoldDB" id="A0A2J6WR39"/>
<reference evidence="1 2" key="1">
    <citation type="submission" date="2018-01" db="EMBL/GenBank/DDBJ databases">
        <title>Metagenomic assembled genomes from two thermal pools in the Uzon Caldera, Kamchatka, Russia.</title>
        <authorList>
            <person name="Wilkins L."/>
            <person name="Ettinger C."/>
        </authorList>
    </citation>
    <scope>NUCLEOTIDE SEQUENCE [LARGE SCALE GENOMIC DNA]</scope>
    <source>
        <strain evidence="1">ZAV-04</strain>
    </source>
</reference>
<comment type="caution">
    <text evidence="1">The sequence shown here is derived from an EMBL/GenBank/DDBJ whole genome shotgun (WGS) entry which is preliminary data.</text>
</comment>